<evidence type="ECO:0000313" key="2">
    <source>
        <dbReference type="Proteomes" id="UP000474175"/>
    </source>
</evidence>
<name>A0A6L9LBD9_9BACT</name>
<evidence type="ECO:0000313" key="1">
    <source>
        <dbReference type="EMBL" id="NDU95778.1"/>
    </source>
</evidence>
<reference evidence="1 2" key="1">
    <citation type="submission" date="2020-02" db="EMBL/GenBank/DDBJ databases">
        <title>Draft genome sequence of two Spirosoma agri KCTC 52727 and Spirosoma terrae KCTC 52035.</title>
        <authorList>
            <person name="Rojas J."/>
            <person name="Ambika Manirajan B."/>
            <person name="Suarez C."/>
            <person name="Ratering S."/>
            <person name="Schnell S."/>
        </authorList>
    </citation>
    <scope>NUCLEOTIDE SEQUENCE [LARGE SCALE GENOMIC DNA]</scope>
    <source>
        <strain evidence="1 2">KCTC 52035</strain>
    </source>
</reference>
<gene>
    <name evidence="1" type="ORF">GK108_12915</name>
</gene>
<dbReference type="AlphaFoldDB" id="A0A6L9LBD9"/>
<comment type="caution">
    <text evidence="1">The sequence shown here is derived from an EMBL/GenBank/DDBJ whole genome shotgun (WGS) entry which is preliminary data.</text>
</comment>
<organism evidence="1 2">
    <name type="scientific">Spirosoma terrae</name>
    <dbReference type="NCBI Taxonomy" id="1968276"/>
    <lineage>
        <taxon>Bacteria</taxon>
        <taxon>Pseudomonadati</taxon>
        <taxon>Bacteroidota</taxon>
        <taxon>Cytophagia</taxon>
        <taxon>Cytophagales</taxon>
        <taxon>Cytophagaceae</taxon>
        <taxon>Spirosoma</taxon>
    </lineage>
</organism>
<keyword evidence="2" id="KW-1185">Reference proteome</keyword>
<dbReference type="EMBL" id="JAAFZH010000004">
    <property type="protein sequence ID" value="NDU95778.1"/>
    <property type="molecule type" value="Genomic_DNA"/>
</dbReference>
<dbReference type="RefSeq" id="WP_163948455.1">
    <property type="nucleotide sequence ID" value="NZ_JAAFZH010000004.1"/>
</dbReference>
<dbReference type="Proteomes" id="UP000474175">
    <property type="component" value="Unassembled WGS sequence"/>
</dbReference>
<sequence>MEFLLVENRFIPGINRRVVIQVGNQVRTRHHWFRLEHFLEVNKIIHQRPLDHSYDNRTTL</sequence>
<protein>
    <submittedName>
        <fullName evidence="1">Uncharacterized protein</fullName>
    </submittedName>
</protein>
<accession>A0A6L9LBD9</accession>
<proteinExistence type="predicted"/>